<proteinExistence type="predicted"/>
<protein>
    <submittedName>
        <fullName evidence="2">Bm2267</fullName>
    </submittedName>
</protein>
<evidence type="ECO:0000313" key="2">
    <source>
        <dbReference type="EMBL" id="CDQ03821.1"/>
    </source>
</evidence>
<sequence length="61" mass="7517">MNEFSFYILLKFLIELTVYLILFQQDIESLRYEIHWKDSRIDFLQTQLQQMDVNRVISRSS</sequence>
<keyword evidence="1" id="KW-1133">Transmembrane helix</keyword>
<evidence type="ECO:0000256" key="1">
    <source>
        <dbReference type="SAM" id="Phobius"/>
    </source>
</evidence>
<dbReference type="AlphaFoldDB" id="A0A1I9G6X4"/>
<keyword evidence="1" id="KW-0472">Membrane</keyword>
<gene>
    <name evidence="2" type="primary">Bm2267</name>
    <name evidence="2" type="ORF">BM_Bm2267</name>
</gene>
<keyword evidence="1" id="KW-0812">Transmembrane</keyword>
<reference evidence="2" key="2">
    <citation type="submission" date="2012-12" db="EMBL/GenBank/DDBJ databases">
        <authorList>
            <consortium name="WormBase Consortium"/>
            <person name="Ghedin E."/>
            <person name="Paulini M."/>
        </authorList>
    </citation>
    <scope>NUCLEOTIDE SEQUENCE</scope>
    <source>
        <strain evidence="2">FR3</strain>
    </source>
</reference>
<organism evidence="2">
    <name type="scientific">Brugia malayi</name>
    <name type="common">Filarial nematode worm</name>
    <dbReference type="NCBI Taxonomy" id="6279"/>
    <lineage>
        <taxon>Eukaryota</taxon>
        <taxon>Metazoa</taxon>
        <taxon>Ecdysozoa</taxon>
        <taxon>Nematoda</taxon>
        <taxon>Chromadorea</taxon>
        <taxon>Rhabditida</taxon>
        <taxon>Spirurina</taxon>
        <taxon>Spiruromorpha</taxon>
        <taxon>Filarioidea</taxon>
        <taxon>Onchocercidae</taxon>
        <taxon>Brugia</taxon>
    </lineage>
</organism>
<reference evidence="2" key="1">
    <citation type="journal article" date="2007" name="Science">
        <title>Draft genome of the filarial nematode parasite Brugia malayi.</title>
        <authorList>
            <person name="Ghedin E."/>
            <person name="Wang S."/>
            <person name="Spiro D."/>
            <person name="Caler E."/>
            <person name="Zhao Q."/>
            <person name="Crabtree J."/>
            <person name="Allen J.E."/>
            <person name="Delcher A.L."/>
            <person name="Guiliano D.B."/>
            <person name="Miranda-Saavedra D."/>
            <person name="Angiuoli S.V."/>
            <person name="Creasy T."/>
            <person name="Amedeo P."/>
            <person name="Haas B."/>
            <person name="El-Sayed N.M."/>
            <person name="Wortman J.R."/>
            <person name="Feldblyum T."/>
            <person name="Tallon L."/>
            <person name="Schatz M."/>
            <person name="Shumway M."/>
            <person name="Koo H."/>
            <person name="Salzberg S.L."/>
            <person name="Schobel S."/>
            <person name="Pertea M."/>
            <person name="Pop M."/>
            <person name="White O."/>
            <person name="Barton G.J."/>
            <person name="Carlow C.K."/>
            <person name="Crawford M.J."/>
            <person name="Daub J."/>
            <person name="Dimmic M.W."/>
            <person name="Estes C.F."/>
            <person name="Foster J.M."/>
            <person name="Ganatra M."/>
            <person name="Gregory W.F."/>
            <person name="Johnson N.M."/>
            <person name="Jin J."/>
            <person name="Komuniecki R."/>
            <person name="Korf I."/>
            <person name="Kumar S."/>
            <person name="Laney S."/>
            <person name="Li B.W."/>
            <person name="Li W."/>
            <person name="Lindblom T.H."/>
            <person name="Lustigman S."/>
            <person name="Ma D."/>
            <person name="Maina C.V."/>
            <person name="Martin D.M."/>
            <person name="McCarter J.P."/>
            <person name="McReynolds L."/>
            <person name="Mitreva M."/>
            <person name="Nutman T.B."/>
            <person name="Parkinson J."/>
            <person name="Peregrin-Alvarez J.M."/>
            <person name="Poole C."/>
            <person name="Ren Q."/>
            <person name="Saunders L."/>
            <person name="Sluder A.E."/>
            <person name="Smith K."/>
            <person name="Stanke M."/>
            <person name="Unnasch T.R."/>
            <person name="Ware J."/>
            <person name="Wei A.D."/>
            <person name="Weil G."/>
            <person name="Williams D.J."/>
            <person name="Zhang Y."/>
            <person name="Williams S.A."/>
            <person name="Fraser-Liggett C."/>
            <person name="Slatko B."/>
            <person name="Blaxter M.L."/>
            <person name="Scott A.L."/>
        </authorList>
    </citation>
    <scope>NUCLEOTIDE SEQUENCE</scope>
    <source>
        <strain evidence="2">FR3</strain>
    </source>
</reference>
<feature type="transmembrane region" description="Helical" evidence="1">
    <location>
        <begin position="6"/>
        <end position="23"/>
    </location>
</feature>
<name>A0A1I9G6X4_BRUMA</name>
<dbReference type="EMBL" id="LN856976">
    <property type="protein sequence ID" value="CDQ03821.1"/>
    <property type="molecule type" value="Genomic_DNA"/>
</dbReference>
<accession>A0A1I9G6X4</accession>